<keyword evidence="2" id="KW-0547">Nucleotide-binding</keyword>
<name>A0A0H5BK43_9EUKA</name>
<dbReference type="SMART" id="SM01086">
    <property type="entry name" value="ClpB_D2-small"/>
    <property type="match status" value="1"/>
</dbReference>
<dbReference type="CDD" id="cd19499">
    <property type="entry name" value="RecA-like_ClpB_Hsp104-like"/>
    <property type="match status" value="1"/>
</dbReference>
<dbReference type="Pfam" id="PF10431">
    <property type="entry name" value="ClpB_D2-small"/>
    <property type="match status" value="1"/>
</dbReference>
<dbReference type="InterPro" id="IPR027417">
    <property type="entry name" value="P-loop_NTPase"/>
</dbReference>
<reference evidence="8" key="1">
    <citation type="journal article" date="2015" name="Genome Biol. Evol.">
        <title>Nucleomorph Genome Sequences of Two Chlorarachniophytes, Amorphochlora amoebiformis and Lotharella vacuolata.</title>
        <authorList>
            <person name="Suzuki S."/>
            <person name="Shirato S."/>
            <person name="Hirakawa Y."/>
            <person name="Ishida K."/>
        </authorList>
    </citation>
    <scope>NUCLEOTIDE SEQUENCE</scope>
    <source>
        <strain evidence="8">CCMP240</strain>
    </source>
</reference>
<dbReference type="Pfam" id="PF00004">
    <property type="entry name" value="AAA"/>
    <property type="match status" value="1"/>
</dbReference>
<accession>A0A0H5BK43</accession>
<dbReference type="SMART" id="SM00382">
    <property type="entry name" value="AAA"/>
    <property type="match status" value="2"/>
</dbReference>
<dbReference type="PRINTS" id="PR00300">
    <property type="entry name" value="CLPPROTEASEA"/>
</dbReference>
<dbReference type="Gene3D" id="3.40.50.300">
    <property type="entry name" value="P-loop containing nucleotide triphosphate hydrolases"/>
    <property type="match status" value="3"/>
</dbReference>
<dbReference type="InterPro" id="IPR036628">
    <property type="entry name" value="Clp_N_dom_sf"/>
</dbReference>
<organism evidence="8">
    <name type="scientific">Lotharella vacuolata</name>
    <dbReference type="NCBI Taxonomy" id="74820"/>
    <lineage>
        <taxon>Eukaryota</taxon>
        <taxon>Sar</taxon>
        <taxon>Rhizaria</taxon>
        <taxon>Cercozoa</taxon>
        <taxon>Chlorarachniophyceae</taxon>
        <taxon>Lotharella</taxon>
    </lineage>
</organism>
<dbReference type="Pfam" id="PF07724">
    <property type="entry name" value="AAA_2"/>
    <property type="match status" value="1"/>
</dbReference>
<dbReference type="GO" id="GO:0008233">
    <property type="term" value="F:peptidase activity"/>
    <property type="evidence" value="ECO:0007669"/>
    <property type="project" value="UniProtKB-KW"/>
</dbReference>
<dbReference type="EMBL" id="AB996600">
    <property type="protein sequence ID" value="BAS01550.1"/>
    <property type="molecule type" value="Genomic_DNA"/>
</dbReference>
<keyword evidence="8" id="KW-0645">Protease</keyword>
<dbReference type="CDD" id="cd00009">
    <property type="entry name" value="AAA"/>
    <property type="match status" value="1"/>
</dbReference>
<keyword evidence="4" id="KW-0143">Chaperone</keyword>
<dbReference type="GO" id="GO:0034605">
    <property type="term" value="P:cellular response to heat"/>
    <property type="evidence" value="ECO:0007669"/>
    <property type="project" value="TreeGrafter"/>
</dbReference>
<dbReference type="PANTHER" id="PTHR11638:SF18">
    <property type="entry name" value="HEAT SHOCK PROTEIN 104"/>
    <property type="match status" value="1"/>
</dbReference>
<evidence type="ECO:0000256" key="5">
    <source>
        <dbReference type="SAM" id="Coils"/>
    </source>
</evidence>
<dbReference type="PROSITE" id="PS00870">
    <property type="entry name" value="CLPAB_1"/>
    <property type="match status" value="1"/>
</dbReference>
<keyword evidence="3" id="KW-0067">ATP-binding</keyword>
<dbReference type="SUPFAM" id="SSF81923">
    <property type="entry name" value="Double Clp-N motif"/>
    <property type="match status" value="1"/>
</dbReference>
<sequence>MNFNIVNKIIKTNTNFVVRKNNYISQRLNRCVKYKNNKFINYKIFYLMDSYTTNNRDILKSFVGSEYHQYSHTEFGPEANQVLNIARETVADKYAYEIESPFILHAIMKSRNRNGLGFRLFLTFGTSYDLLNKFVKERKLRPTNPQSEITTGYCFDEEAAYIIEEAKKLAKTQDWPYAELIHIILAIFATRGYTFDVLSSCTRYMGSFNLLINDVIEQQNRVRDIFTGDGVRPTKPLDPGEDKGKNVELFKSGVDFGFKDSYDFQGEDLNENKLMAYLRKNIYDVVRGKTQDLYNENFIKDSVIKTLERQNNDDKKKGDENKDEDDYLKYKDKEERIDQNVELEKVKDLFLALDEKEEAKVTEWQGEPFDATSEDLIEAFGANLTGKAYEAFNQEKTGSKKPGDIESSKEPAIGREKEIDRIIRVLARKTKNNPCLVGEPGVGKTAIAEGLAYRIVRRRAPKFLSAARIVNIEIAKVVAGSKYRGDFESRVMAIVEMCKTEEDLILFVDEVHTIMGAGSAEGTLDAANIFKPALSRGEMKMIGATTEDEFVKHIKSDKAIERRFQAVRVPEPSAEDCVLILKGIAPSFAEYHNTYYTEQAVEACVTYSKKYILDKFLPDKAIDLLDESGATVKMKPNKIILEDTASYMKVIDSYIEFKKTISKRDLPSVKKTIIKEIKNAETAEKIKKELKEKLRIEKIKKELAELEEMPTPEDRVGPGPAIAKIKNEKKKIEEEEKMNNLKERAEEYINKEKTLMGQFEIKKIKSKKELYQKILDLQFEYPDIQEHLIPVEVKPENLPKVKNVNYVSVLDVESTVEQILGVKVTQATESEAQRLLNLEETLFARVVGQVRPVVSVAKALKRAGAGIRNKEKPVGSFIFAGSTGVGKTILAKAITEAYYGSRDAMIRIDMGDLPEAHSISKLVGSPPGYVGYQEGGILTESVRKKPNSLVLFDECEKASQKIWQSLLPLFDEGKLADSKGTVVDFTSTILVLTSNLGIKQMQNKKKQKLEEMIKRNPRIPYTTSVFLTPEEEYGCYIAGVEEYFSPEFINRMTEVIVFERLTKEDVSKIYELRIRELVERMFMSVGIRLEVSPRVKDIVLQTGYSKELGARPLERAIANLLEDPISDRILSKAITKGDKICLDFVRGGLVVSKVNQISYNKEKLEVI</sequence>
<dbReference type="Gene3D" id="1.10.8.60">
    <property type="match status" value="1"/>
</dbReference>
<evidence type="ECO:0000256" key="1">
    <source>
        <dbReference type="ARBA" id="ARBA00022737"/>
    </source>
</evidence>
<proteinExistence type="predicted"/>
<dbReference type="SUPFAM" id="SSF52540">
    <property type="entry name" value="P-loop containing nucleoside triphosphate hydrolases"/>
    <property type="match status" value="2"/>
</dbReference>
<dbReference type="InterPro" id="IPR001270">
    <property type="entry name" value="ClpA/B"/>
</dbReference>
<dbReference type="InterPro" id="IPR050130">
    <property type="entry name" value="ClpA_ClpB"/>
</dbReference>
<gene>
    <name evidence="8" type="primary">ClpC</name>
</gene>
<dbReference type="Pfam" id="PF17871">
    <property type="entry name" value="AAA_lid_9"/>
    <property type="match status" value="1"/>
</dbReference>
<dbReference type="InterPro" id="IPR019489">
    <property type="entry name" value="Clp_ATPase_C"/>
</dbReference>
<keyword evidence="1" id="KW-0677">Repeat</keyword>
<evidence type="ECO:0000256" key="3">
    <source>
        <dbReference type="ARBA" id="ARBA00022840"/>
    </source>
</evidence>
<evidence type="ECO:0000313" key="8">
    <source>
        <dbReference type="EMBL" id="BAS01550.1"/>
    </source>
</evidence>
<dbReference type="PANTHER" id="PTHR11638">
    <property type="entry name" value="ATP-DEPENDENT CLP PROTEASE"/>
    <property type="match status" value="1"/>
</dbReference>
<feature type="domain" description="Clp ATPase C-terminal" evidence="7">
    <location>
        <begin position="1061"/>
        <end position="1151"/>
    </location>
</feature>
<dbReference type="InterPro" id="IPR003593">
    <property type="entry name" value="AAA+_ATPase"/>
</dbReference>
<keyword evidence="5" id="KW-0175">Coiled coil</keyword>
<evidence type="ECO:0000256" key="2">
    <source>
        <dbReference type="ARBA" id="ARBA00022741"/>
    </source>
</evidence>
<dbReference type="GO" id="GO:0005737">
    <property type="term" value="C:cytoplasm"/>
    <property type="evidence" value="ECO:0007669"/>
    <property type="project" value="TreeGrafter"/>
</dbReference>
<dbReference type="InterPro" id="IPR003959">
    <property type="entry name" value="ATPase_AAA_core"/>
</dbReference>
<dbReference type="GO" id="GO:0005524">
    <property type="term" value="F:ATP binding"/>
    <property type="evidence" value="ECO:0007669"/>
    <property type="project" value="UniProtKB-KW"/>
</dbReference>
<geneLocation type="nucleomorph" evidence="8"/>
<keyword evidence="8" id="KW-0378">Hydrolase</keyword>
<evidence type="ECO:0000259" key="6">
    <source>
        <dbReference type="SMART" id="SM00382"/>
    </source>
</evidence>
<dbReference type="GO" id="GO:0016887">
    <property type="term" value="F:ATP hydrolysis activity"/>
    <property type="evidence" value="ECO:0007669"/>
    <property type="project" value="InterPro"/>
</dbReference>
<feature type="domain" description="AAA+ ATPase" evidence="6">
    <location>
        <begin position="873"/>
        <end position="1025"/>
    </location>
</feature>
<dbReference type="AlphaFoldDB" id="A0A0H5BK43"/>
<evidence type="ECO:0000259" key="7">
    <source>
        <dbReference type="SMART" id="SM01086"/>
    </source>
</evidence>
<protein>
    <submittedName>
        <fullName evidence="8">ATP binding subunit of clp protease</fullName>
    </submittedName>
</protein>
<dbReference type="InterPro" id="IPR041546">
    <property type="entry name" value="ClpA/ClpB_AAA_lid"/>
</dbReference>
<dbReference type="GO" id="GO:0006508">
    <property type="term" value="P:proteolysis"/>
    <property type="evidence" value="ECO:0007669"/>
    <property type="project" value="UniProtKB-KW"/>
</dbReference>
<evidence type="ECO:0000256" key="4">
    <source>
        <dbReference type="ARBA" id="ARBA00023186"/>
    </source>
</evidence>
<keyword evidence="8" id="KW-0542">Nucleomorph</keyword>
<dbReference type="Gene3D" id="1.10.1780.10">
    <property type="entry name" value="Clp, N-terminal domain"/>
    <property type="match status" value="1"/>
</dbReference>
<dbReference type="InterPro" id="IPR018368">
    <property type="entry name" value="ClpA/B_CS1"/>
</dbReference>
<feature type="coiled-coil region" evidence="5">
    <location>
        <begin position="673"/>
        <end position="758"/>
    </location>
</feature>
<feature type="domain" description="AAA+ ATPase" evidence="6">
    <location>
        <begin position="430"/>
        <end position="574"/>
    </location>
</feature>